<organism evidence="2 3">
    <name type="scientific">Candidatus Ryanbacteria bacterium RIFCSPHIGHO2_01_45_13</name>
    <dbReference type="NCBI Taxonomy" id="1802112"/>
    <lineage>
        <taxon>Bacteria</taxon>
        <taxon>Candidatus Ryaniibacteriota</taxon>
    </lineage>
</organism>
<evidence type="ECO:0000256" key="1">
    <source>
        <dbReference type="SAM" id="Phobius"/>
    </source>
</evidence>
<feature type="transmembrane region" description="Helical" evidence="1">
    <location>
        <begin position="176"/>
        <end position="194"/>
    </location>
</feature>
<keyword evidence="1" id="KW-0812">Transmembrane</keyword>
<accession>A0A1G2FY70</accession>
<evidence type="ECO:0008006" key="4">
    <source>
        <dbReference type="Google" id="ProtNLM"/>
    </source>
</evidence>
<feature type="transmembrane region" description="Helical" evidence="1">
    <location>
        <begin position="68"/>
        <end position="89"/>
    </location>
</feature>
<comment type="caution">
    <text evidence="2">The sequence shown here is derived from an EMBL/GenBank/DDBJ whole genome shotgun (WGS) entry which is preliminary data.</text>
</comment>
<dbReference type="AlphaFoldDB" id="A0A1G2FY70"/>
<feature type="transmembrane region" description="Helical" evidence="1">
    <location>
        <begin position="101"/>
        <end position="122"/>
    </location>
</feature>
<protein>
    <recommendedName>
        <fullName evidence="4">Histidine kinase N-terminal 7TM region domain-containing protein</fullName>
    </recommendedName>
</protein>
<evidence type="ECO:0000313" key="2">
    <source>
        <dbReference type="EMBL" id="OGZ43013.1"/>
    </source>
</evidence>
<dbReference type="Proteomes" id="UP000176700">
    <property type="component" value="Unassembled WGS sequence"/>
</dbReference>
<dbReference type="EMBL" id="MHNI01000012">
    <property type="protein sequence ID" value="OGZ43013.1"/>
    <property type="molecule type" value="Genomic_DNA"/>
</dbReference>
<evidence type="ECO:0000313" key="3">
    <source>
        <dbReference type="Proteomes" id="UP000176700"/>
    </source>
</evidence>
<feature type="transmembrane region" description="Helical" evidence="1">
    <location>
        <begin position="206"/>
        <end position="225"/>
    </location>
</feature>
<reference evidence="2 3" key="1">
    <citation type="journal article" date="2016" name="Nat. Commun.">
        <title>Thousands of microbial genomes shed light on interconnected biogeochemical processes in an aquifer system.</title>
        <authorList>
            <person name="Anantharaman K."/>
            <person name="Brown C.T."/>
            <person name="Hug L.A."/>
            <person name="Sharon I."/>
            <person name="Castelle C.J."/>
            <person name="Probst A.J."/>
            <person name="Thomas B.C."/>
            <person name="Singh A."/>
            <person name="Wilkins M.J."/>
            <person name="Karaoz U."/>
            <person name="Brodie E.L."/>
            <person name="Williams K.H."/>
            <person name="Hubbard S.S."/>
            <person name="Banfield J.F."/>
        </authorList>
    </citation>
    <scope>NUCLEOTIDE SEQUENCE [LARGE SCALE GENOMIC DNA]</scope>
</reference>
<proteinExistence type="predicted"/>
<feature type="transmembrane region" description="Helical" evidence="1">
    <location>
        <begin position="12"/>
        <end position="29"/>
    </location>
</feature>
<keyword evidence="1" id="KW-0472">Membrane</keyword>
<feature type="transmembrane region" description="Helical" evidence="1">
    <location>
        <begin position="142"/>
        <end position="164"/>
    </location>
</feature>
<feature type="transmembrane region" description="Helical" evidence="1">
    <location>
        <begin position="41"/>
        <end position="62"/>
    </location>
</feature>
<sequence>MYGIVYTPTATMYVFDATVVLWLMVRAYRAHRQTGNMYSQMMYRMAAGVAAALYIFGFSHLYLNEQEVALGVLFVLADVPLFAGLIYGVKLVFNVWNKKKLEFWFPMVLSILSAIYIVYRLVYLPNIYSISGVIFFDESIQVKVAFILLLATMTFLPGVFFVTSKVYGLKNRIKKFLIGLSMFVAGGGALLAPLNDSFLVTQISHIIVFLGFVILASSFVFDILYRGKKALQPSEQEVITPSSNTL</sequence>
<gene>
    <name evidence="2" type="ORF">A2W41_02775</name>
</gene>
<keyword evidence="1" id="KW-1133">Transmembrane helix</keyword>
<name>A0A1G2FY70_9BACT</name>